<dbReference type="PANTHER" id="PTHR30055">
    <property type="entry name" value="HTH-TYPE TRANSCRIPTIONAL REGULATOR RUTR"/>
    <property type="match status" value="1"/>
</dbReference>
<dbReference type="SUPFAM" id="SSF46689">
    <property type="entry name" value="Homeodomain-like"/>
    <property type="match status" value="1"/>
</dbReference>
<dbReference type="PROSITE" id="PS50977">
    <property type="entry name" value="HTH_TETR_2"/>
    <property type="match status" value="1"/>
</dbReference>
<accession>A0AAV3U6Y1</accession>
<evidence type="ECO:0000313" key="5">
    <source>
        <dbReference type="Proteomes" id="UP001409585"/>
    </source>
</evidence>
<evidence type="ECO:0000259" key="3">
    <source>
        <dbReference type="PROSITE" id="PS50977"/>
    </source>
</evidence>
<evidence type="ECO:0000313" key="4">
    <source>
        <dbReference type="EMBL" id="GAA4952588.1"/>
    </source>
</evidence>
<dbReference type="InterPro" id="IPR009057">
    <property type="entry name" value="Homeodomain-like_sf"/>
</dbReference>
<dbReference type="GO" id="GO:0003700">
    <property type="term" value="F:DNA-binding transcription factor activity"/>
    <property type="evidence" value="ECO:0007669"/>
    <property type="project" value="TreeGrafter"/>
</dbReference>
<comment type="caution">
    <text evidence="4">The sequence shown here is derived from an EMBL/GenBank/DDBJ whole genome shotgun (WGS) entry which is preliminary data.</text>
</comment>
<dbReference type="Proteomes" id="UP001409585">
    <property type="component" value="Unassembled WGS sequence"/>
</dbReference>
<protein>
    <recommendedName>
        <fullName evidence="3">HTH tetR-type domain-containing protein</fullName>
    </recommendedName>
</protein>
<keyword evidence="5" id="KW-1185">Reference proteome</keyword>
<dbReference type="Pfam" id="PF00440">
    <property type="entry name" value="TetR_N"/>
    <property type="match status" value="1"/>
</dbReference>
<dbReference type="PRINTS" id="PR00455">
    <property type="entry name" value="HTHTETR"/>
</dbReference>
<dbReference type="InterPro" id="IPR001647">
    <property type="entry name" value="HTH_TetR"/>
</dbReference>
<dbReference type="GO" id="GO:0000976">
    <property type="term" value="F:transcription cis-regulatory region binding"/>
    <property type="evidence" value="ECO:0007669"/>
    <property type="project" value="TreeGrafter"/>
</dbReference>
<name>A0AAV3U6Y1_9ALTE</name>
<reference evidence="5" key="1">
    <citation type="journal article" date="2019" name="Int. J. Syst. Evol. Microbiol.">
        <title>The Global Catalogue of Microorganisms (GCM) 10K type strain sequencing project: providing services to taxonomists for standard genome sequencing and annotation.</title>
        <authorList>
            <consortium name="The Broad Institute Genomics Platform"/>
            <consortium name="The Broad Institute Genome Sequencing Center for Infectious Disease"/>
            <person name="Wu L."/>
            <person name="Ma J."/>
        </authorList>
    </citation>
    <scope>NUCLEOTIDE SEQUENCE [LARGE SCALE GENOMIC DNA]</scope>
    <source>
        <strain evidence="5">JCM 19134</strain>
    </source>
</reference>
<organism evidence="4 5">
    <name type="scientific">Halioxenophilus aromaticivorans</name>
    <dbReference type="NCBI Taxonomy" id="1306992"/>
    <lineage>
        <taxon>Bacteria</taxon>
        <taxon>Pseudomonadati</taxon>
        <taxon>Pseudomonadota</taxon>
        <taxon>Gammaproteobacteria</taxon>
        <taxon>Alteromonadales</taxon>
        <taxon>Alteromonadaceae</taxon>
        <taxon>Halioxenophilus</taxon>
    </lineage>
</organism>
<evidence type="ECO:0000256" key="2">
    <source>
        <dbReference type="PROSITE-ProRule" id="PRU00335"/>
    </source>
</evidence>
<dbReference type="AlphaFoldDB" id="A0AAV3U6Y1"/>
<keyword evidence="1 2" id="KW-0238">DNA-binding</keyword>
<dbReference type="PANTHER" id="PTHR30055:SF226">
    <property type="entry name" value="HTH-TYPE TRANSCRIPTIONAL REGULATOR PKSA"/>
    <property type="match status" value="1"/>
</dbReference>
<dbReference type="Gene3D" id="1.10.357.10">
    <property type="entry name" value="Tetracycline Repressor, domain 2"/>
    <property type="match status" value="1"/>
</dbReference>
<dbReference type="InterPro" id="IPR050109">
    <property type="entry name" value="HTH-type_TetR-like_transc_reg"/>
</dbReference>
<dbReference type="RefSeq" id="WP_345425896.1">
    <property type="nucleotide sequence ID" value="NZ_AP031496.1"/>
</dbReference>
<sequence length="231" mass="25860">MAKATTTSKAVKNKKVRSAGAVRPGEAGWQAEKSAMTRLAIMQAAVECLIELGYTKATTSLIAEYAGVSRGAMMHHFPSRMSVISAVVGYLHDLRLKEYRELMSGIDNPSGALTKEIIKESVTAAWEYVNLPSFVAYQELLAASRTDDELKEIMAPVEKDFEKQFLKLVRGIFPHWAYTDPTVLEAAHDMVQFLMKGMSLSHMSMRREARSQKVMEYLTLVLQQMYLEGNT</sequence>
<dbReference type="EMBL" id="BAABLX010000029">
    <property type="protein sequence ID" value="GAA4952588.1"/>
    <property type="molecule type" value="Genomic_DNA"/>
</dbReference>
<feature type="DNA-binding region" description="H-T-H motif" evidence="2">
    <location>
        <begin position="58"/>
        <end position="77"/>
    </location>
</feature>
<evidence type="ECO:0000256" key="1">
    <source>
        <dbReference type="ARBA" id="ARBA00023125"/>
    </source>
</evidence>
<feature type="domain" description="HTH tetR-type" evidence="3">
    <location>
        <begin position="35"/>
        <end position="95"/>
    </location>
</feature>
<gene>
    <name evidence="4" type="ORF">GCM10025791_36680</name>
</gene>
<proteinExistence type="predicted"/>